<dbReference type="PANTHER" id="PTHR43301:SF3">
    <property type="entry name" value="ARABINAN ENDO-1,5-ALPHA-L-ARABINOSIDASE A-RELATED"/>
    <property type="match status" value="1"/>
</dbReference>
<dbReference type="GO" id="GO:0004553">
    <property type="term" value="F:hydrolase activity, hydrolyzing O-glycosyl compounds"/>
    <property type="evidence" value="ECO:0007669"/>
    <property type="project" value="InterPro"/>
</dbReference>
<evidence type="ECO:0000256" key="5">
    <source>
        <dbReference type="RuleBase" id="RU361187"/>
    </source>
</evidence>
<keyword evidence="4 5" id="KW-0326">Glycosidase</keyword>
<comment type="caution">
    <text evidence="6">The sequence shown here is derived from an EMBL/GenBank/DDBJ whole genome shotgun (WGS) entry which is preliminary data.</text>
</comment>
<evidence type="ECO:0000256" key="1">
    <source>
        <dbReference type="ARBA" id="ARBA00004834"/>
    </source>
</evidence>
<dbReference type="InterPro" id="IPR050727">
    <property type="entry name" value="GH43_arabinanases"/>
</dbReference>
<gene>
    <name evidence="6" type="ORF">FC093_05545</name>
</gene>
<evidence type="ECO:0000313" key="6">
    <source>
        <dbReference type="EMBL" id="TKK70213.1"/>
    </source>
</evidence>
<dbReference type="Proteomes" id="UP000305848">
    <property type="component" value="Unassembled WGS sequence"/>
</dbReference>
<dbReference type="RefSeq" id="WP_137260758.1">
    <property type="nucleotide sequence ID" value="NZ_SZQL01000003.1"/>
</dbReference>
<proteinExistence type="inferred from homology"/>
<comment type="pathway">
    <text evidence="1">Glycan metabolism; L-arabinan degradation.</text>
</comment>
<dbReference type="AlphaFoldDB" id="A0A4V5UUS6"/>
<reference evidence="6 7" key="1">
    <citation type="submission" date="2019-05" db="EMBL/GenBank/DDBJ databases">
        <title>Panacibacter sp. strain 17mud1-8 Genome sequencing and assembly.</title>
        <authorList>
            <person name="Chhetri G."/>
        </authorList>
    </citation>
    <scope>NUCLEOTIDE SEQUENCE [LARGE SCALE GENOMIC DNA]</scope>
    <source>
        <strain evidence="6 7">17mud1-8</strain>
    </source>
</reference>
<accession>A0A4V5UUS6</accession>
<sequence>MMNRRESLKALSLSIVSPAVIPNIAVALAKNATKKEPVYTAYLMAFFMENDQKLYYAYSRNAQDWTALNNRKFVLDAKVDLRDPYIARVKDTFHLVHTHGWDHTDIFHWQSNDLIHWEGGPIQVVNDDKKRAWAPEFVFVEEEELFYVFWASLHNGYNAIHYITTKDWKNITPEKSAVYYDLGIDDIDLTITKHKDLYYAFHKPGSLQDNMGIGMMISPALNPKKEGFAFGKKGSGAEPLPNMVKPIEGPEIVKLINENQWLIYADPFFNNFMAWETSDFMHFTKVPVSAPRGSKHCSILPITEQELNLLLQQYPVWHP</sequence>
<keyword evidence="7" id="KW-1185">Reference proteome</keyword>
<dbReference type="Pfam" id="PF04616">
    <property type="entry name" value="Glyco_hydro_43"/>
    <property type="match status" value="1"/>
</dbReference>
<dbReference type="EMBL" id="SZQL01000003">
    <property type="protein sequence ID" value="TKK70213.1"/>
    <property type="molecule type" value="Genomic_DNA"/>
</dbReference>
<dbReference type="OrthoDB" id="9758923at2"/>
<dbReference type="SUPFAM" id="SSF75005">
    <property type="entry name" value="Arabinanase/levansucrase/invertase"/>
    <property type="match status" value="1"/>
</dbReference>
<protein>
    <submittedName>
        <fullName evidence="6">Uncharacterized protein</fullName>
    </submittedName>
</protein>
<dbReference type="InterPro" id="IPR006710">
    <property type="entry name" value="Glyco_hydro_43"/>
</dbReference>
<organism evidence="6 7">
    <name type="scientific">Ilyomonas limi</name>
    <dbReference type="NCBI Taxonomy" id="2575867"/>
    <lineage>
        <taxon>Bacteria</taxon>
        <taxon>Pseudomonadati</taxon>
        <taxon>Bacteroidota</taxon>
        <taxon>Chitinophagia</taxon>
        <taxon>Chitinophagales</taxon>
        <taxon>Chitinophagaceae</taxon>
        <taxon>Ilyomonas</taxon>
    </lineage>
</organism>
<dbReference type="Gene3D" id="2.115.10.20">
    <property type="entry name" value="Glycosyl hydrolase domain, family 43"/>
    <property type="match status" value="1"/>
</dbReference>
<evidence type="ECO:0000256" key="2">
    <source>
        <dbReference type="ARBA" id="ARBA00009865"/>
    </source>
</evidence>
<evidence type="ECO:0000256" key="3">
    <source>
        <dbReference type="ARBA" id="ARBA00022801"/>
    </source>
</evidence>
<evidence type="ECO:0000256" key="4">
    <source>
        <dbReference type="ARBA" id="ARBA00023295"/>
    </source>
</evidence>
<dbReference type="PANTHER" id="PTHR43301">
    <property type="entry name" value="ARABINAN ENDO-1,5-ALPHA-L-ARABINOSIDASE"/>
    <property type="match status" value="1"/>
</dbReference>
<comment type="similarity">
    <text evidence="2 5">Belongs to the glycosyl hydrolase 43 family.</text>
</comment>
<evidence type="ECO:0000313" key="7">
    <source>
        <dbReference type="Proteomes" id="UP000305848"/>
    </source>
</evidence>
<dbReference type="InterPro" id="IPR023296">
    <property type="entry name" value="Glyco_hydro_beta-prop_sf"/>
</dbReference>
<dbReference type="GO" id="GO:0005975">
    <property type="term" value="P:carbohydrate metabolic process"/>
    <property type="evidence" value="ECO:0007669"/>
    <property type="project" value="InterPro"/>
</dbReference>
<name>A0A4V5UUS6_9BACT</name>
<keyword evidence="3 5" id="KW-0378">Hydrolase</keyword>